<dbReference type="PATRIC" id="fig|1341181.4.peg.1264"/>
<dbReference type="RefSeq" id="WP_023578928.1">
    <property type="nucleotide sequence ID" value="NZ_AVGG01000005.1"/>
</dbReference>
<protein>
    <submittedName>
        <fullName evidence="1">Uncharacterized protein</fullName>
    </submittedName>
</protein>
<dbReference type="AlphaFoldDB" id="V6SR91"/>
<reference evidence="1 2" key="1">
    <citation type="submission" date="2013-08" db="EMBL/GenBank/DDBJ databases">
        <title>Flavobacterium limnosediminis JC2902 genome sequencing.</title>
        <authorList>
            <person name="Lee K."/>
            <person name="Yi H."/>
            <person name="Park S."/>
            <person name="Chun J."/>
        </authorList>
    </citation>
    <scope>NUCLEOTIDE SEQUENCE [LARGE SCALE GENOMIC DNA]</scope>
    <source>
        <strain evidence="1 2">JC2902</strain>
    </source>
</reference>
<proteinExistence type="predicted"/>
<dbReference type="Proteomes" id="UP000018004">
    <property type="component" value="Unassembled WGS sequence"/>
</dbReference>
<evidence type="ECO:0000313" key="2">
    <source>
        <dbReference type="Proteomes" id="UP000018004"/>
    </source>
</evidence>
<name>V6SR91_9FLAO</name>
<keyword evidence="2" id="KW-1185">Reference proteome</keyword>
<dbReference type="eggNOG" id="ENOG5030KEG">
    <property type="taxonomic scope" value="Bacteria"/>
</dbReference>
<dbReference type="EMBL" id="AVGG01000005">
    <property type="protein sequence ID" value="ESU28692.1"/>
    <property type="molecule type" value="Genomic_DNA"/>
</dbReference>
<accession>V6SR91</accession>
<organism evidence="1 2">
    <name type="scientific">Flavobacterium limnosediminis JC2902</name>
    <dbReference type="NCBI Taxonomy" id="1341181"/>
    <lineage>
        <taxon>Bacteria</taxon>
        <taxon>Pseudomonadati</taxon>
        <taxon>Bacteroidota</taxon>
        <taxon>Flavobacteriia</taxon>
        <taxon>Flavobacteriales</taxon>
        <taxon>Flavobacteriaceae</taxon>
        <taxon>Flavobacterium</taxon>
    </lineage>
</organism>
<sequence length="938" mass="105454">MADQAAILAGKEVVKINDFTDLKYSIDGFLLGFTHHSKVYRHFVEDDVVKVENSAFQQKIAKGYYDEEKFLLYRKGKMADSFSTFIKTKFDDAFKVAANGDQVKVKKIKLVAPYTGSEDFGQWLTYTLPYNGSSLLNSDGSILNPIGDVVLEDMHLEAISTSFYLANIPHANAPDDLAERYQRALLIAKIAININNIVNGIFPLFEDEAVFTEIKNSQIYYWAGNVFVNPNPTTQELKDFLNATYNFWRSGYLNKKIIQDSTGIHKLYNLVVGMSVSALTVLTAESKLNLLQFIVRNATIRQGYLLFNNNEDLVLRVVKAVVPDQADEFLRDLVDASKYSSLNSWSLFDRLFNDVDDSFIGIGDDNRKLLAMNLYLVWQVSSCNPYQNSTFSQTNLERFTYNRSLATNPDPNDSAFDLLIENSVLNFQAAPITLNYVSDSSSGFYFDNFDFYSTNVDSEVKQFVLDFTNFNNETGYPRNKILAVQDNYKASGEKGLYGTYDYYQPVSLINANQSAAISIPVINVEGTPNESNINSLIPIFVLKYIDGKNRDSNFRTGFGYFIDFASLFVGGYGAISKIRHLRALSGFASGTILAGTETGSGVIVSMYVATGAEAINFTGASISLYLKIITNSANANAPWLVDLKNKVMWLEILSATGSVLAERMVRTTSRNLVNKFNENGWPQEFVDDPRGLGARHVLEEASGLVADIYNAAKTKIRQSLERRISDQSDLFTLNFNDSQLDQLMQLGLENNLPNDEIKGILFASCRNAKLKDFTETSNRLLNWSQEIKPRGYSYKFNSLALQNEFGLSIKNCLNQRGLPIDDVRIQGSSLLTSSADDSDIGIFIGEDKIGEIKKYFNEIYSKKWVDPDGNKMYEKINKSMNELEESIKKGIIKSNEFGKKNGLNFVQELYPPYPNGQRLNISIIIKGRNFDVPPYIKL</sequence>
<dbReference type="OrthoDB" id="766911at2"/>
<dbReference type="STRING" id="1341181.FLJC2902T_12830"/>
<gene>
    <name evidence="1" type="ORF">FLJC2902T_12830</name>
</gene>
<comment type="caution">
    <text evidence="1">The sequence shown here is derived from an EMBL/GenBank/DDBJ whole genome shotgun (WGS) entry which is preliminary data.</text>
</comment>
<evidence type="ECO:0000313" key="1">
    <source>
        <dbReference type="EMBL" id="ESU28692.1"/>
    </source>
</evidence>